<dbReference type="GO" id="GO:0004674">
    <property type="term" value="F:protein serine/threonine kinase activity"/>
    <property type="evidence" value="ECO:0007669"/>
    <property type="project" value="TreeGrafter"/>
</dbReference>
<evidence type="ECO:0000256" key="2">
    <source>
        <dbReference type="ARBA" id="ARBA00022679"/>
    </source>
</evidence>
<name>A0A916RE54_9HYPH</name>
<proteinExistence type="inferred from homology"/>
<dbReference type="InterPro" id="IPR017508">
    <property type="entry name" value="HipA_N1"/>
</dbReference>
<sequence length="441" mass="48370">MALVLDVRLDGFDAPIGRLRRDDRGDLAFGYADAYLARADALALSLSFPLADGRFGDYETRGFFDNLLPERDSARADIIARHGLEASDIAGILFHLGKDCPGAVSVLPEGQPPAKVPGELPHDYDGLDAEQLTDIVIALHRREPMPQEVVDPSPLAGVQSKIALTLLPNGQFGLPKPGSGAPTTHIIKVPDERHRNDARHEHHAMALSNQIGFPTAHTEIREIAGIEVLVITRYDRALDDEGRIVRRHQEDFCQALGLNARQKYERYGEGGRKFSAEAIARILAKTTDPASERLKFAQASLFDMLIGNVDGHAKNFSIFHLAKGRYATTPRYDVMPTMLDRNTTDEFAFRIGKADSLEAMTAADFDAFLADLGFSAPAGRRRIMARLIENVVPELAAVLDRLHHTGGKNFADLVATNIRTLCANMQLPVPAGAAQRDTFVR</sequence>
<evidence type="ECO:0000313" key="7">
    <source>
        <dbReference type="Proteomes" id="UP000596977"/>
    </source>
</evidence>
<dbReference type="Gene3D" id="1.10.1070.20">
    <property type="match status" value="1"/>
</dbReference>
<comment type="similarity">
    <text evidence="1">Belongs to the HipA Ser/Thr kinase family.</text>
</comment>
<evidence type="ECO:0000313" key="6">
    <source>
        <dbReference type="EMBL" id="GGA54387.1"/>
    </source>
</evidence>
<protein>
    <submittedName>
        <fullName evidence="6">Phosphatidylinositol kinase</fullName>
    </submittedName>
</protein>
<organism evidence="6 7">
    <name type="scientific">Pelagibacterium lentulum</name>
    <dbReference type="NCBI Taxonomy" id="2029865"/>
    <lineage>
        <taxon>Bacteria</taxon>
        <taxon>Pseudomonadati</taxon>
        <taxon>Pseudomonadota</taxon>
        <taxon>Alphaproteobacteria</taxon>
        <taxon>Hyphomicrobiales</taxon>
        <taxon>Devosiaceae</taxon>
        <taxon>Pelagibacterium</taxon>
    </lineage>
</organism>
<evidence type="ECO:0000256" key="1">
    <source>
        <dbReference type="ARBA" id="ARBA00010164"/>
    </source>
</evidence>
<accession>A0A916RE54</accession>
<feature type="domain" description="HipA N-terminal subdomain 1" evidence="5">
    <location>
        <begin position="6"/>
        <end position="106"/>
    </location>
</feature>
<evidence type="ECO:0000256" key="3">
    <source>
        <dbReference type="ARBA" id="ARBA00022777"/>
    </source>
</evidence>
<keyword evidence="2" id="KW-0808">Transferase</keyword>
<evidence type="ECO:0000259" key="4">
    <source>
        <dbReference type="Pfam" id="PF07804"/>
    </source>
</evidence>
<dbReference type="Proteomes" id="UP000596977">
    <property type="component" value="Unassembled WGS sequence"/>
</dbReference>
<dbReference type="RefSeq" id="WP_127072049.1">
    <property type="nucleotide sequence ID" value="NZ_BMKB01000004.1"/>
</dbReference>
<dbReference type="GO" id="GO:0005829">
    <property type="term" value="C:cytosol"/>
    <property type="evidence" value="ECO:0007669"/>
    <property type="project" value="TreeGrafter"/>
</dbReference>
<gene>
    <name evidence="6" type="ORF">GCM10011499_25700</name>
</gene>
<evidence type="ECO:0000259" key="5">
    <source>
        <dbReference type="Pfam" id="PF13657"/>
    </source>
</evidence>
<dbReference type="AlphaFoldDB" id="A0A916RE54"/>
<dbReference type="PANTHER" id="PTHR37419">
    <property type="entry name" value="SERINE/THREONINE-PROTEIN KINASE TOXIN HIPA"/>
    <property type="match status" value="1"/>
</dbReference>
<feature type="domain" description="HipA-like C-terminal" evidence="4">
    <location>
        <begin position="155"/>
        <end position="391"/>
    </location>
</feature>
<dbReference type="Pfam" id="PF07804">
    <property type="entry name" value="HipA_C"/>
    <property type="match status" value="1"/>
</dbReference>
<dbReference type="EMBL" id="BMKB01000004">
    <property type="protein sequence ID" value="GGA54387.1"/>
    <property type="molecule type" value="Genomic_DNA"/>
</dbReference>
<dbReference type="PANTHER" id="PTHR37419:SF1">
    <property type="entry name" value="SERINE_THREONINE-PROTEIN KINASE TOXIN HIPA"/>
    <property type="match status" value="1"/>
</dbReference>
<dbReference type="InterPro" id="IPR012893">
    <property type="entry name" value="HipA-like_C"/>
</dbReference>
<dbReference type="NCBIfam" id="TIGR03071">
    <property type="entry name" value="couple_hipA"/>
    <property type="match status" value="1"/>
</dbReference>
<dbReference type="OrthoDB" id="9805913at2"/>
<reference evidence="6 7" key="1">
    <citation type="journal article" date="2014" name="Int. J. Syst. Evol. Microbiol.">
        <title>Complete genome sequence of Corynebacterium casei LMG S-19264T (=DSM 44701T), isolated from a smear-ripened cheese.</title>
        <authorList>
            <consortium name="US DOE Joint Genome Institute (JGI-PGF)"/>
            <person name="Walter F."/>
            <person name="Albersmeier A."/>
            <person name="Kalinowski J."/>
            <person name="Ruckert C."/>
        </authorList>
    </citation>
    <scope>NUCLEOTIDE SEQUENCE [LARGE SCALE GENOMIC DNA]</scope>
    <source>
        <strain evidence="6 7">CGMCC 1.15896</strain>
    </source>
</reference>
<comment type="caution">
    <text evidence="6">The sequence shown here is derived from an EMBL/GenBank/DDBJ whole genome shotgun (WGS) entry which is preliminary data.</text>
</comment>
<dbReference type="Pfam" id="PF13657">
    <property type="entry name" value="Couple_hipA"/>
    <property type="match status" value="1"/>
</dbReference>
<keyword evidence="3 6" id="KW-0418">Kinase</keyword>
<keyword evidence="7" id="KW-1185">Reference proteome</keyword>
<dbReference type="InterPro" id="IPR052028">
    <property type="entry name" value="HipA_Ser/Thr_kinase"/>
</dbReference>